<dbReference type="AlphaFoldDB" id="A0A2W4UIX7"/>
<keyword evidence="2" id="KW-1003">Cell membrane</keyword>
<reference evidence="8 9" key="2">
    <citation type="submission" date="2018-06" db="EMBL/GenBank/DDBJ databases">
        <title>Metagenomic assembly of (sub)arctic Cyanobacteria and their associated microbiome from non-axenic cultures.</title>
        <authorList>
            <person name="Baurain D."/>
        </authorList>
    </citation>
    <scope>NUCLEOTIDE SEQUENCE [LARGE SCALE GENOMIC DNA]</scope>
    <source>
        <strain evidence="8">ULC129bin1</strain>
    </source>
</reference>
<keyword evidence="3 6" id="KW-0812">Transmembrane</keyword>
<dbReference type="Gene3D" id="2.30.30.60">
    <property type="match status" value="1"/>
</dbReference>
<keyword evidence="5 6" id="KW-0472">Membrane</keyword>
<feature type="transmembrane region" description="Helical" evidence="6">
    <location>
        <begin position="23"/>
        <end position="40"/>
    </location>
</feature>
<reference evidence="9" key="1">
    <citation type="submission" date="2018-04" db="EMBL/GenBank/DDBJ databases">
        <authorList>
            <person name="Cornet L."/>
        </authorList>
    </citation>
    <scope>NUCLEOTIDE SEQUENCE [LARGE SCALE GENOMIC DNA]</scope>
</reference>
<dbReference type="GO" id="GO:0055085">
    <property type="term" value="P:transmembrane transport"/>
    <property type="evidence" value="ECO:0007669"/>
    <property type="project" value="InterPro"/>
</dbReference>
<comment type="subcellular location">
    <subcellularLocation>
        <location evidence="1">Cell membrane</location>
        <topology evidence="1">Multi-pass membrane protein</topology>
    </subcellularLocation>
</comment>
<dbReference type="Gene3D" id="3.30.70.100">
    <property type="match status" value="1"/>
</dbReference>
<evidence type="ECO:0000313" key="9">
    <source>
        <dbReference type="Proteomes" id="UP000249354"/>
    </source>
</evidence>
<name>A0A2W4UIX7_9CYAN</name>
<dbReference type="Pfam" id="PF00924">
    <property type="entry name" value="MS_channel_2nd"/>
    <property type="match status" value="1"/>
</dbReference>
<dbReference type="GO" id="GO:0005886">
    <property type="term" value="C:plasma membrane"/>
    <property type="evidence" value="ECO:0007669"/>
    <property type="project" value="UniProtKB-SubCell"/>
</dbReference>
<comment type="caution">
    <text evidence="8">The sequence shown here is derived from an EMBL/GenBank/DDBJ whole genome shotgun (WGS) entry which is preliminary data.</text>
</comment>
<feature type="transmembrane region" description="Helical" evidence="6">
    <location>
        <begin position="60"/>
        <end position="78"/>
    </location>
</feature>
<feature type="transmembrane region" description="Helical" evidence="6">
    <location>
        <begin position="90"/>
        <end position="114"/>
    </location>
</feature>
<dbReference type="SUPFAM" id="SSF50182">
    <property type="entry name" value="Sm-like ribonucleoproteins"/>
    <property type="match status" value="1"/>
</dbReference>
<organism evidence="8 9">
    <name type="scientific">Leptolyngbya foveolarum</name>
    <dbReference type="NCBI Taxonomy" id="47253"/>
    <lineage>
        <taxon>Bacteria</taxon>
        <taxon>Bacillati</taxon>
        <taxon>Cyanobacteriota</taxon>
        <taxon>Cyanophyceae</taxon>
        <taxon>Leptolyngbyales</taxon>
        <taxon>Leptolyngbyaceae</taxon>
        <taxon>Leptolyngbya group</taxon>
        <taxon>Leptolyngbya</taxon>
    </lineage>
</organism>
<evidence type="ECO:0000256" key="6">
    <source>
        <dbReference type="SAM" id="Phobius"/>
    </source>
</evidence>
<feature type="domain" description="Mechanosensitive ion channel MscS" evidence="7">
    <location>
        <begin position="102"/>
        <end position="176"/>
    </location>
</feature>
<protein>
    <submittedName>
        <fullName evidence="8">Mechanosensitive ion channel protein MscS</fullName>
    </submittedName>
</protein>
<evidence type="ECO:0000256" key="1">
    <source>
        <dbReference type="ARBA" id="ARBA00004651"/>
    </source>
</evidence>
<proteinExistence type="predicted"/>
<dbReference type="PANTHER" id="PTHR30566">
    <property type="entry name" value="YNAI-RELATED MECHANOSENSITIVE ION CHANNEL"/>
    <property type="match status" value="1"/>
</dbReference>
<dbReference type="Proteomes" id="UP000249354">
    <property type="component" value="Unassembled WGS sequence"/>
</dbReference>
<keyword evidence="4 6" id="KW-1133">Transmembrane helix</keyword>
<dbReference type="PANTHER" id="PTHR30566:SF5">
    <property type="entry name" value="MECHANOSENSITIVE ION CHANNEL PROTEIN 1, MITOCHONDRIAL-RELATED"/>
    <property type="match status" value="1"/>
</dbReference>
<gene>
    <name evidence="8" type="ORF">DCF25_11955</name>
</gene>
<evidence type="ECO:0000259" key="7">
    <source>
        <dbReference type="Pfam" id="PF00924"/>
    </source>
</evidence>
<evidence type="ECO:0000313" key="8">
    <source>
        <dbReference type="EMBL" id="PZO16809.1"/>
    </source>
</evidence>
<dbReference type="EMBL" id="QBMC01000075">
    <property type="protein sequence ID" value="PZO16809.1"/>
    <property type="molecule type" value="Genomic_DNA"/>
</dbReference>
<evidence type="ECO:0000256" key="5">
    <source>
        <dbReference type="ARBA" id="ARBA00023136"/>
    </source>
</evidence>
<dbReference type="InterPro" id="IPR023408">
    <property type="entry name" value="MscS_beta-dom_sf"/>
</dbReference>
<accession>A0A2W4UIX7</accession>
<dbReference type="InterPro" id="IPR010920">
    <property type="entry name" value="LSM_dom_sf"/>
</dbReference>
<dbReference type="InterPro" id="IPR011066">
    <property type="entry name" value="MscS_channel_C_sf"/>
</dbReference>
<evidence type="ECO:0000256" key="2">
    <source>
        <dbReference type="ARBA" id="ARBA00022475"/>
    </source>
</evidence>
<dbReference type="InterPro" id="IPR006685">
    <property type="entry name" value="MscS_channel_2nd"/>
</dbReference>
<sequence length="315" mass="35872">MFLLIEVVKLPSLPIDTAIRDNLVGSVVGLAIVIACRIGASRLVNRQITDPRQSYIWRKWIGYVCYGLYGFALSLLWLPNIQGLSTFLGLFTAGLAVVLRDPLVNLVGWLFILWRQPFRMGDRIQTGDHAGDVIDISVFQFTLMEIGNWVETDQSTGRIIHLPNGWVFRDAIANYSQGFKYIWHEIPVLITFESDWEKAKAILFTQVNNHAEHLSGSAEEHLRRAGHKYMISYSKLTPTVYTTVRESGILLTMRYLCEPRRRRGSEQVVWESVLREFAKNDDISLAYPTQRFYATSVDIASPLLPKHNSGPVSKE</sequence>
<dbReference type="SUPFAM" id="SSF82689">
    <property type="entry name" value="Mechanosensitive channel protein MscS (YggB), C-terminal domain"/>
    <property type="match status" value="1"/>
</dbReference>
<evidence type="ECO:0000256" key="3">
    <source>
        <dbReference type="ARBA" id="ARBA00022692"/>
    </source>
</evidence>
<evidence type="ECO:0000256" key="4">
    <source>
        <dbReference type="ARBA" id="ARBA00022989"/>
    </source>
</evidence>